<dbReference type="Gene3D" id="1.10.443.10">
    <property type="entry name" value="Intergrase catalytic core"/>
    <property type="match status" value="1"/>
</dbReference>
<dbReference type="CDD" id="cd00801">
    <property type="entry name" value="INT_P4_C"/>
    <property type="match status" value="1"/>
</dbReference>
<dbReference type="GO" id="GO:0006310">
    <property type="term" value="P:DNA recombination"/>
    <property type="evidence" value="ECO:0007669"/>
    <property type="project" value="UniProtKB-KW"/>
</dbReference>
<dbReference type="Pfam" id="PF22022">
    <property type="entry name" value="Phage_int_M"/>
    <property type="match status" value="1"/>
</dbReference>
<evidence type="ECO:0000313" key="6">
    <source>
        <dbReference type="Proteomes" id="UP000251799"/>
    </source>
</evidence>
<dbReference type="GO" id="GO:0003677">
    <property type="term" value="F:DNA binding"/>
    <property type="evidence" value="ECO:0007669"/>
    <property type="project" value="UniProtKB-KW"/>
</dbReference>
<dbReference type="Proteomes" id="UP000251799">
    <property type="component" value="Unassembled WGS sequence"/>
</dbReference>
<dbReference type="InterPro" id="IPR002104">
    <property type="entry name" value="Integrase_catalytic"/>
</dbReference>
<dbReference type="Pfam" id="PF13356">
    <property type="entry name" value="Arm-DNA-bind_3"/>
    <property type="match status" value="1"/>
</dbReference>
<dbReference type="InterPro" id="IPR010998">
    <property type="entry name" value="Integrase_recombinase_N"/>
</dbReference>
<dbReference type="AlphaFoldDB" id="A0A2S8DM94"/>
<evidence type="ECO:0000313" key="5">
    <source>
        <dbReference type="EMBL" id="SPZ88414.1"/>
    </source>
</evidence>
<accession>A0A2S8DM94</accession>
<keyword evidence="2" id="KW-0229">DNA integration</keyword>
<sequence>MFLNDSKIRKLKPSSRPVKLSDAHGLYLLVNPGGSRIWYLKYRFNGKESRVSLGAYPLVSLAEARQQRDGIRKLLAQNINPAQQRMAEKSACSPEKCFKAVALAWHKTNKKWSADYAARILASMENHIFPAVGHLPVAALKTQDFTALLRVIENKGFLEVASRTRQQLSNIMRYAVQQGLTDSNPAQHLEGVTASPVKNHYPALPLERLPELLDRIGDYRQGRELTRLAVVLTLHLFIRSSELRFARWSEIDFRHKIWTIPATREAIDKVRFSGRGAKIRTPHIVPLSRQAIAILKQIQELSGHLDLVFPGDHNPYKPMSENTTNRALRLMGYDTKTEICGHGLRAMACSALVESDLWSRDTVERQMSHQERNSVRAAYVHKAEHLEARKAMMQWWSDYLDVCREGYVAPYIYARQHEAA</sequence>
<reference evidence="5 6" key="1">
    <citation type="submission" date="2018-06" db="EMBL/GenBank/DDBJ databases">
        <authorList>
            <consortium name="Pathogen Informatics"/>
            <person name="Doyle S."/>
        </authorList>
    </citation>
    <scope>NUCLEOTIDE SEQUENCE [LARGE SCALE GENOMIC DNA]</scope>
    <source>
        <strain evidence="5 6">NCTC8576</strain>
    </source>
</reference>
<evidence type="ECO:0000256" key="4">
    <source>
        <dbReference type="ARBA" id="ARBA00023172"/>
    </source>
</evidence>
<keyword evidence="3" id="KW-0238">DNA-binding</keyword>
<proteinExistence type="inferred from homology"/>
<dbReference type="PROSITE" id="PS51898">
    <property type="entry name" value="TYR_RECOMBINASE"/>
    <property type="match status" value="1"/>
</dbReference>
<dbReference type="Gene3D" id="3.30.160.390">
    <property type="entry name" value="Integrase, DNA-binding domain"/>
    <property type="match status" value="1"/>
</dbReference>
<dbReference type="EMBL" id="UAUR01000007">
    <property type="protein sequence ID" value="SPZ88414.1"/>
    <property type="molecule type" value="Genomic_DNA"/>
</dbReference>
<dbReference type="InterPro" id="IPR025166">
    <property type="entry name" value="Integrase_DNA_bind_dom"/>
</dbReference>
<evidence type="ECO:0000256" key="2">
    <source>
        <dbReference type="ARBA" id="ARBA00022908"/>
    </source>
</evidence>
<dbReference type="RefSeq" id="WP_039059174.1">
    <property type="nucleotide sequence ID" value="NZ_CABWCZ010000185.1"/>
</dbReference>
<dbReference type="Pfam" id="PF00589">
    <property type="entry name" value="Phage_integrase"/>
    <property type="match status" value="1"/>
</dbReference>
<dbReference type="Gene3D" id="1.10.150.130">
    <property type="match status" value="1"/>
</dbReference>
<evidence type="ECO:0000256" key="1">
    <source>
        <dbReference type="ARBA" id="ARBA00008857"/>
    </source>
</evidence>
<dbReference type="GO" id="GO:0015074">
    <property type="term" value="P:DNA integration"/>
    <property type="evidence" value="ECO:0007669"/>
    <property type="project" value="UniProtKB-KW"/>
</dbReference>
<dbReference type="InterPro" id="IPR050808">
    <property type="entry name" value="Phage_Integrase"/>
</dbReference>
<name>A0A2S8DM94_SHIBO</name>
<dbReference type="InterPro" id="IPR053876">
    <property type="entry name" value="Phage_int_M"/>
</dbReference>
<gene>
    <name evidence="5" type="primary">intA_3</name>
    <name evidence="5" type="ORF">NCTC8576_04575</name>
</gene>
<protein>
    <submittedName>
        <fullName evidence="5">Site-specific recombinase, phage integrase family protein</fullName>
    </submittedName>
</protein>
<dbReference type="InterPro" id="IPR038488">
    <property type="entry name" value="Integrase_DNA-bd_sf"/>
</dbReference>
<dbReference type="InterPro" id="IPR013762">
    <property type="entry name" value="Integrase-like_cat_sf"/>
</dbReference>
<organism evidence="5 6">
    <name type="scientific">Shigella boydii</name>
    <dbReference type="NCBI Taxonomy" id="621"/>
    <lineage>
        <taxon>Bacteria</taxon>
        <taxon>Pseudomonadati</taxon>
        <taxon>Pseudomonadota</taxon>
        <taxon>Gammaproteobacteria</taxon>
        <taxon>Enterobacterales</taxon>
        <taxon>Enterobacteriaceae</taxon>
        <taxon>Shigella</taxon>
    </lineage>
</organism>
<keyword evidence="4" id="KW-0233">DNA recombination</keyword>
<comment type="similarity">
    <text evidence="1">Belongs to the 'phage' integrase family.</text>
</comment>
<dbReference type="InterPro" id="IPR011010">
    <property type="entry name" value="DNA_brk_join_enz"/>
</dbReference>
<dbReference type="SUPFAM" id="SSF56349">
    <property type="entry name" value="DNA breaking-rejoining enzymes"/>
    <property type="match status" value="1"/>
</dbReference>
<evidence type="ECO:0000256" key="3">
    <source>
        <dbReference type="ARBA" id="ARBA00023125"/>
    </source>
</evidence>
<dbReference type="PANTHER" id="PTHR30629">
    <property type="entry name" value="PROPHAGE INTEGRASE"/>
    <property type="match status" value="1"/>
</dbReference>
<dbReference type="PANTHER" id="PTHR30629:SF9">
    <property type="entry name" value="PROTEIN INTB-RELATED"/>
    <property type="match status" value="1"/>
</dbReference>